<evidence type="ECO:0000313" key="8">
    <source>
        <dbReference type="Proteomes" id="UP000276133"/>
    </source>
</evidence>
<keyword evidence="8" id="KW-1185">Reference proteome</keyword>
<comment type="caution">
    <text evidence="7">The sequence shown here is derived from an EMBL/GenBank/DDBJ whole genome shotgun (WGS) entry which is preliminary data.</text>
</comment>
<reference evidence="7 8" key="1">
    <citation type="journal article" date="2018" name="Sci. Rep.">
        <title>Genomic signatures of local adaptation to the degree of environmental predictability in rotifers.</title>
        <authorList>
            <person name="Franch-Gras L."/>
            <person name="Hahn C."/>
            <person name="Garcia-Roger E.M."/>
            <person name="Carmona M.J."/>
            <person name="Serra M."/>
            <person name="Gomez A."/>
        </authorList>
    </citation>
    <scope>NUCLEOTIDE SEQUENCE [LARGE SCALE GENOMIC DNA]</scope>
    <source>
        <strain evidence="7">HYR1</strain>
    </source>
</reference>
<dbReference type="GO" id="GO:0046983">
    <property type="term" value="F:protein dimerization activity"/>
    <property type="evidence" value="ECO:0007669"/>
    <property type="project" value="InterPro"/>
</dbReference>
<dbReference type="Pfam" id="PF05699">
    <property type="entry name" value="Dimer_Tnp_hAT"/>
    <property type="match status" value="1"/>
</dbReference>
<dbReference type="AlphaFoldDB" id="A0A3M7SXV7"/>
<organism evidence="7 8">
    <name type="scientific">Brachionus plicatilis</name>
    <name type="common">Marine rotifer</name>
    <name type="synonym">Brachionus muelleri</name>
    <dbReference type="NCBI Taxonomy" id="10195"/>
    <lineage>
        <taxon>Eukaryota</taxon>
        <taxon>Metazoa</taxon>
        <taxon>Spiralia</taxon>
        <taxon>Gnathifera</taxon>
        <taxon>Rotifera</taxon>
        <taxon>Eurotatoria</taxon>
        <taxon>Monogononta</taxon>
        <taxon>Pseudotrocha</taxon>
        <taxon>Ploima</taxon>
        <taxon>Brachionidae</taxon>
        <taxon>Brachionus</taxon>
    </lineage>
</organism>
<evidence type="ECO:0000256" key="2">
    <source>
        <dbReference type="ARBA" id="ARBA00022723"/>
    </source>
</evidence>
<dbReference type="InterPro" id="IPR052035">
    <property type="entry name" value="ZnF_BED_domain_contain"/>
</dbReference>
<evidence type="ECO:0000256" key="5">
    <source>
        <dbReference type="ARBA" id="ARBA00023242"/>
    </source>
</evidence>
<evidence type="ECO:0000313" key="7">
    <source>
        <dbReference type="EMBL" id="RNA40653.1"/>
    </source>
</evidence>
<dbReference type="STRING" id="10195.A0A3M7SXV7"/>
<proteinExistence type="predicted"/>
<dbReference type="OrthoDB" id="117690at2759"/>
<evidence type="ECO:0000256" key="3">
    <source>
        <dbReference type="ARBA" id="ARBA00022771"/>
    </source>
</evidence>
<dbReference type="GO" id="GO:0008270">
    <property type="term" value="F:zinc ion binding"/>
    <property type="evidence" value="ECO:0007669"/>
    <property type="project" value="UniProtKB-KW"/>
</dbReference>
<dbReference type="PANTHER" id="PTHR46481:SF10">
    <property type="entry name" value="ZINC FINGER BED DOMAIN-CONTAINING PROTEIN 39"/>
    <property type="match status" value="1"/>
</dbReference>
<keyword evidence="2" id="KW-0479">Metal-binding</keyword>
<keyword evidence="4" id="KW-0862">Zinc</keyword>
<feature type="domain" description="HAT C-terminal dimerisation" evidence="6">
    <location>
        <begin position="212"/>
        <end position="292"/>
    </location>
</feature>
<evidence type="ECO:0000259" key="6">
    <source>
        <dbReference type="Pfam" id="PF05699"/>
    </source>
</evidence>
<dbReference type="InterPro" id="IPR008906">
    <property type="entry name" value="HATC_C_dom"/>
</dbReference>
<protein>
    <submittedName>
        <fullName evidence="7">Zinc finger BED domain-containing RICESLEEPER 2-like</fullName>
    </submittedName>
</protein>
<dbReference type="PANTHER" id="PTHR46481">
    <property type="entry name" value="ZINC FINGER BED DOMAIN-CONTAINING PROTEIN 4"/>
    <property type="match status" value="1"/>
</dbReference>
<dbReference type="EMBL" id="REGN01000613">
    <property type="protein sequence ID" value="RNA40653.1"/>
    <property type="molecule type" value="Genomic_DNA"/>
</dbReference>
<dbReference type="InterPro" id="IPR012337">
    <property type="entry name" value="RNaseH-like_sf"/>
</dbReference>
<dbReference type="SUPFAM" id="SSF53098">
    <property type="entry name" value="Ribonuclease H-like"/>
    <property type="match status" value="1"/>
</dbReference>
<keyword evidence="3" id="KW-0863">Zinc-finger</keyword>
<sequence length="298" mass="34756">MLLDVFYFPHPHDALFKLENLIRVSDNFSINDKTLSVTTDNASVCFGEMFCCANENRMHIRCALHILHLIVQTVLENESISHLFEKIRFFNFATRDLSYDKQVCVSIVYPCFTQMEENLRSFSSSIEFETMKVAIDEMIKEFSILCNLFDPRFKLLYIKGREPKRLAKKILYLGENIETDEIPITPSLTRPKSLAERMNATITNTSINNEYEIDKYLKQPAIIFTEDNDILKWWDNNRKNFLILSRMAMDYLGIMPLSIPSERCFSIANLTIDKTRSNLAPDTVQELLCLRSKFLKKV</sequence>
<name>A0A3M7SXV7_BRAPC</name>
<dbReference type="GO" id="GO:0005634">
    <property type="term" value="C:nucleus"/>
    <property type="evidence" value="ECO:0007669"/>
    <property type="project" value="UniProtKB-SubCell"/>
</dbReference>
<gene>
    <name evidence="7" type="ORF">BpHYR1_004289</name>
</gene>
<dbReference type="Proteomes" id="UP000276133">
    <property type="component" value="Unassembled WGS sequence"/>
</dbReference>
<evidence type="ECO:0000256" key="1">
    <source>
        <dbReference type="ARBA" id="ARBA00004123"/>
    </source>
</evidence>
<comment type="subcellular location">
    <subcellularLocation>
        <location evidence="1">Nucleus</location>
    </subcellularLocation>
</comment>
<accession>A0A3M7SXV7</accession>
<evidence type="ECO:0000256" key="4">
    <source>
        <dbReference type="ARBA" id="ARBA00022833"/>
    </source>
</evidence>
<keyword evidence="5" id="KW-0539">Nucleus</keyword>